<organism evidence="1 2">
    <name type="scientific">Moniliophthora roreri</name>
    <name type="common">Frosty pod rot fungus</name>
    <name type="synonym">Monilia roreri</name>
    <dbReference type="NCBI Taxonomy" id="221103"/>
    <lineage>
        <taxon>Eukaryota</taxon>
        <taxon>Fungi</taxon>
        <taxon>Dikarya</taxon>
        <taxon>Basidiomycota</taxon>
        <taxon>Agaricomycotina</taxon>
        <taxon>Agaricomycetes</taxon>
        <taxon>Agaricomycetidae</taxon>
        <taxon>Agaricales</taxon>
        <taxon>Marasmiineae</taxon>
        <taxon>Marasmiaceae</taxon>
        <taxon>Moniliophthora</taxon>
    </lineage>
</organism>
<protein>
    <recommendedName>
        <fullName evidence="3">RING-type domain-containing protein</fullName>
    </recommendedName>
</protein>
<dbReference type="EMBL" id="LATX01001790">
    <property type="protein sequence ID" value="KTB38012.1"/>
    <property type="molecule type" value="Genomic_DNA"/>
</dbReference>
<evidence type="ECO:0000313" key="1">
    <source>
        <dbReference type="EMBL" id="KTB38012.1"/>
    </source>
</evidence>
<accession>A0A0W0FNR6</accession>
<dbReference type="SUPFAM" id="SSF57850">
    <property type="entry name" value="RING/U-box"/>
    <property type="match status" value="1"/>
</dbReference>
<dbReference type="Proteomes" id="UP000054988">
    <property type="component" value="Unassembled WGS sequence"/>
</dbReference>
<dbReference type="InterPro" id="IPR013083">
    <property type="entry name" value="Znf_RING/FYVE/PHD"/>
</dbReference>
<dbReference type="AlphaFoldDB" id="A0A0W0FNR6"/>
<proteinExistence type="predicted"/>
<sequence>MSRRMDSKQKYTSSRSHQVDWEREDAINVRLNLGAESPDSVLKDEFNYDQKYPADDWTRSGLAVYTNVPERPRTWRSNSFSEKQKRRPAVSVPVTEDMDCGICFMNSVSPSKTLCCGKFFCYEHIVDWLTGPAADGRCPECTAPCNLKTDIHFYDLKPQHYISTSSPTATPVINSPARIASVSHVKPSPRQQHVAPAAVNDYVVHKAAEKKSDKEYQKMLGMVGFAMAIGYRAASQGLRL</sequence>
<gene>
    <name evidence="1" type="ORF">WG66_9421</name>
</gene>
<evidence type="ECO:0000313" key="2">
    <source>
        <dbReference type="Proteomes" id="UP000054988"/>
    </source>
</evidence>
<name>A0A0W0FNR6_MONRR</name>
<dbReference type="Gene3D" id="3.30.40.10">
    <property type="entry name" value="Zinc/RING finger domain, C3HC4 (zinc finger)"/>
    <property type="match status" value="1"/>
</dbReference>
<evidence type="ECO:0008006" key="3">
    <source>
        <dbReference type="Google" id="ProtNLM"/>
    </source>
</evidence>
<reference evidence="1 2" key="1">
    <citation type="submission" date="2015-12" db="EMBL/GenBank/DDBJ databases">
        <title>Draft genome sequence of Moniliophthora roreri, the causal agent of frosty pod rot of cacao.</title>
        <authorList>
            <person name="Aime M.C."/>
            <person name="Diaz-Valderrama J.R."/>
            <person name="Kijpornyongpan T."/>
            <person name="Phillips-Mora W."/>
        </authorList>
    </citation>
    <scope>NUCLEOTIDE SEQUENCE [LARGE SCALE GENOMIC DNA]</scope>
    <source>
        <strain evidence="1 2">MCA 2952</strain>
    </source>
</reference>
<comment type="caution">
    <text evidence="1">The sequence shown here is derived from an EMBL/GenBank/DDBJ whole genome shotgun (WGS) entry which is preliminary data.</text>
</comment>